<feature type="compositionally biased region" description="Polar residues" evidence="1">
    <location>
        <begin position="55"/>
        <end position="64"/>
    </location>
</feature>
<dbReference type="Proteomes" id="UP000558475">
    <property type="component" value="Unassembled WGS sequence"/>
</dbReference>
<proteinExistence type="predicted"/>
<dbReference type="EMBL" id="JAAXZB010000003">
    <property type="protein sequence ID" value="NKW11162.1"/>
    <property type="molecule type" value="Genomic_DNA"/>
</dbReference>
<evidence type="ECO:0000256" key="1">
    <source>
        <dbReference type="SAM" id="MobiDB-lite"/>
    </source>
</evidence>
<name>A0A7X6JBQ8_9HYPH</name>
<comment type="caution">
    <text evidence="2">The sequence shown here is derived from an EMBL/GenBank/DDBJ whole genome shotgun (WGS) entry which is preliminary data.</text>
</comment>
<feature type="region of interest" description="Disordered" evidence="1">
    <location>
        <begin position="55"/>
        <end position="77"/>
    </location>
</feature>
<evidence type="ECO:0000313" key="2">
    <source>
        <dbReference type="EMBL" id="NKW11162.1"/>
    </source>
</evidence>
<dbReference type="AlphaFoldDB" id="A0A7X6JBQ8"/>
<sequence length="77" mass="8243">MVKTEELPSSFRHVRLVLARGKDHLEGIGKKAMIFWFRSTTKGSLIRSNGRNLATPVASDSSGTVRPPGSGCCGARG</sequence>
<protein>
    <submittedName>
        <fullName evidence="2">Uncharacterized protein</fullName>
    </submittedName>
</protein>
<reference evidence="2 3" key="1">
    <citation type="submission" date="2020-04" db="EMBL/GenBank/DDBJ databases">
        <title>Whole genome sequencing of clinical and environmental type strains of Ochrobactrum.</title>
        <authorList>
            <person name="Dharne M."/>
        </authorList>
    </citation>
    <scope>NUCLEOTIDE SEQUENCE [LARGE SCALE GENOMIC DNA]</scope>
    <source>
        <strain evidence="2 3">DSM 13340</strain>
    </source>
</reference>
<gene>
    <name evidence="2" type="ORF">HGG76_26320</name>
</gene>
<evidence type="ECO:0000313" key="3">
    <source>
        <dbReference type="Proteomes" id="UP000558475"/>
    </source>
</evidence>
<organism evidence="2 3">
    <name type="scientific">Brucella tritici</name>
    <dbReference type="NCBI Taxonomy" id="94626"/>
    <lineage>
        <taxon>Bacteria</taxon>
        <taxon>Pseudomonadati</taxon>
        <taxon>Pseudomonadota</taxon>
        <taxon>Alphaproteobacteria</taxon>
        <taxon>Hyphomicrobiales</taxon>
        <taxon>Brucellaceae</taxon>
        <taxon>Brucella/Ochrobactrum group</taxon>
        <taxon>Brucella</taxon>
    </lineage>
</organism>
<accession>A0A7X6JBQ8</accession>